<evidence type="ECO:0000256" key="3">
    <source>
        <dbReference type="ARBA" id="ARBA00023163"/>
    </source>
</evidence>
<dbReference type="InterPro" id="IPR036388">
    <property type="entry name" value="WH-like_DNA-bd_sf"/>
</dbReference>
<dbReference type="AlphaFoldDB" id="A0ABD5RVJ4"/>
<dbReference type="Gene3D" id="1.10.10.10">
    <property type="entry name" value="Winged helix-like DNA-binding domain superfamily/Winged helix DNA-binding domain"/>
    <property type="match status" value="1"/>
</dbReference>
<feature type="domain" description="HTH iclR-type" evidence="4">
    <location>
        <begin position="9"/>
        <end position="68"/>
    </location>
</feature>
<keyword evidence="1" id="KW-0805">Transcription regulation</keyword>
<dbReference type="PROSITE" id="PS51078">
    <property type="entry name" value="ICLR_ED"/>
    <property type="match status" value="1"/>
</dbReference>
<protein>
    <submittedName>
        <fullName evidence="6">IclR family transcriptional regulator</fullName>
    </submittedName>
</protein>
<evidence type="ECO:0000313" key="7">
    <source>
        <dbReference type="Proteomes" id="UP001596328"/>
    </source>
</evidence>
<accession>A0ABD5RVJ4</accession>
<reference evidence="6 7" key="1">
    <citation type="journal article" date="2019" name="Int. J. Syst. Evol. Microbiol.">
        <title>The Global Catalogue of Microorganisms (GCM) 10K type strain sequencing project: providing services to taxonomists for standard genome sequencing and annotation.</title>
        <authorList>
            <consortium name="The Broad Institute Genomics Platform"/>
            <consortium name="The Broad Institute Genome Sequencing Center for Infectious Disease"/>
            <person name="Wu L."/>
            <person name="Ma J."/>
        </authorList>
    </citation>
    <scope>NUCLEOTIDE SEQUENCE [LARGE SCALE GENOMIC DNA]</scope>
    <source>
        <strain evidence="6 7">NBRC 111368</strain>
    </source>
</reference>
<dbReference type="InterPro" id="IPR005471">
    <property type="entry name" value="Tscrpt_reg_IclR_N"/>
</dbReference>
<dbReference type="CDD" id="cd00090">
    <property type="entry name" value="HTH_ARSR"/>
    <property type="match status" value="1"/>
</dbReference>
<evidence type="ECO:0000256" key="2">
    <source>
        <dbReference type="ARBA" id="ARBA00023125"/>
    </source>
</evidence>
<dbReference type="InterPro" id="IPR036390">
    <property type="entry name" value="WH_DNA-bd_sf"/>
</dbReference>
<dbReference type="Pfam" id="PF09339">
    <property type="entry name" value="HTH_IclR"/>
    <property type="match status" value="1"/>
</dbReference>
<comment type="caution">
    <text evidence="6">The sequence shown here is derived from an EMBL/GenBank/DDBJ whole genome shotgun (WGS) entry which is preliminary data.</text>
</comment>
<keyword evidence="7" id="KW-1185">Reference proteome</keyword>
<keyword evidence="2" id="KW-0238">DNA-binding</keyword>
<dbReference type="InterPro" id="IPR014757">
    <property type="entry name" value="Tscrpt_reg_IclR_C"/>
</dbReference>
<dbReference type="SUPFAM" id="SSF55781">
    <property type="entry name" value="GAF domain-like"/>
    <property type="match status" value="1"/>
</dbReference>
<gene>
    <name evidence="6" type="ORF">ACFQE1_02800</name>
</gene>
<evidence type="ECO:0000259" key="4">
    <source>
        <dbReference type="PROSITE" id="PS51077"/>
    </source>
</evidence>
<dbReference type="PANTHER" id="PTHR30136:SF35">
    <property type="entry name" value="HTH-TYPE TRANSCRIPTIONAL REGULATOR RV1719"/>
    <property type="match status" value="1"/>
</dbReference>
<dbReference type="SMART" id="SM00346">
    <property type="entry name" value="HTH_ICLR"/>
    <property type="match status" value="1"/>
</dbReference>
<dbReference type="Pfam" id="PF01614">
    <property type="entry name" value="IclR_C"/>
    <property type="match status" value="1"/>
</dbReference>
<dbReference type="GO" id="GO:0003677">
    <property type="term" value="F:DNA binding"/>
    <property type="evidence" value="ECO:0007669"/>
    <property type="project" value="UniProtKB-KW"/>
</dbReference>
<name>A0ABD5RVJ4_9EURY</name>
<dbReference type="GO" id="GO:0006355">
    <property type="term" value="P:regulation of DNA-templated transcription"/>
    <property type="evidence" value="ECO:0007669"/>
    <property type="project" value="UniProtKB-ARBA"/>
</dbReference>
<dbReference type="SUPFAM" id="SSF46785">
    <property type="entry name" value="Winged helix' DNA-binding domain"/>
    <property type="match status" value="1"/>
</dbReference>
<dbReference type="InterPro" id="IPR050707">
    <property type="entry name" value="HTH_MetabolicPath_Reg"/>
</dbReference>
<keyword evidence="3" id="KW-0804">Transcription</keyword>
<organism evidence="6 7">
    <name type="scientific">Halobium palmae</name>
    <dbReference type="NCBI Taxonomy" id="1776492"/>
    <lineage>
        <taxon>Archaea</taxon>
        <taxon>Methanobacteriati</taxon>
        <taxon>Methanobacteriota</taxon>
        <taxon>Stenosarchaea group</taxon>
        <taxon>Halobacteria</taxon>
        <taxon>Halobacteriales</taxon>
        <taxon>Haloferacaceae</taxon>
        <taxon>Halobium</taxon>
    </lineage>
</organism>
<dbReference type="Gene3D" id="3.30.450.40">
    <property type="match status" value="1"/>
</dbReference>
<sequence>MSGKSSGSLTTIEHTFEVLEWILSNNGGTSAEIADRLDVSSSTAHRYLSTLVKEGYLVREDGRYHLALKFLALGEQARTRKDVYTNAEEYTQMLAEESGCRSSFIVEEGRRGIYVYTSPGSHSVWTRSTIGKRIPLHATAGGKALLAHLPEERVDRIIEDGLERKTEHTITSSSRLRETIADVRDRGYAFNREEQIEGVNAVGAPVLTDTGNLIGAFSISGPSNRLRDERFTDELPQILLGITNEYELRVSLS</sequence>
<dbReference type="Proteomes" id="UP001596328">
    <property type="component" value="Unassembled WGS sequence"/>
</dbReference>
<dbReference type="PROSITE" id="PS51077">
    <property type="entry name" value="HTH_ICLR"/>
    <property type="match status" value="1"/>
</dbReference>
<dbReference type="InterPro" id="IPR011991">
    <property type="entry name" value="ArsR-like_HTH"/>
</dbReference>
<evidence type="ECO:0000256" key="1">
    <source>
        <dbReference type="ARBA" id="ARBA00023015"/>
    </source>
</evidence>
<dbReference type="InterPro" id="IPR029016">
    <property type="entry name" value="GAF-like_dom_sf"/>
</dbReference>
<dbReference type="PANTHER" id="PTHR30136">
    <property type="entry name" value="HELIX-TURN-HELIX TRANSCRIPTIONAL REGULATOR, ICLR FAMILY"/>
    <property type="match status" value="1"/>
</dbReference>
<evidence type="ECO:0000259" key="5">
    <source>
        <dbReference type="PROSITE" id="PS51078"/>
    </source>
</evidence>
<dbReference type="EMBL" id="JBHSWU010000012">
    <property type="protein sequence ID" value="MFC6723340.1"/>
    <property type="molecule type" value="Genomic_DNA"/>
</dbReference>
<feature type="domain" description="IclR-ED" evidence="5">
    <location>
        <begin position="69"/>
        <end position="252"/>
    </location>
</feature>
<evidence type="ECO:0000313" key="6">
    <source>
        <dbReference type="EMBL" id="MFC6723340.1"/>
    </source>
</evidence>
<proteinExistence type="predicted"/>